<accession>A0A0P1AKI4</accession>
<dbReference type="InterPro" id="IPR000719">
    <property type="entry name" value="Prot_kinase_dom"/>
</dbReference>
<dbReference type="OrthoDB" id="421951at2759"/>
<dbReference type="InterPro" id="IPR000961">
    <property type="entry name" value="AGC-kinase_C"/>
</dbReference>
<dbReference type="PROSITE" id="PS50011">
    <property type="entry name" value="PROTEIN_KINASE_DOM"/>
    <property type="match status" value="1"/>
</dbReference>
<dbReference type="PROSITE" id="PS51285">
    <property type="entry name" value="AGC_KINASE_CTER"/>
    <property type="match status" value="1"/>
</dbReference>
<evidence type="ECO:0000256" key="8">
    <source>
        <dbReference type="ARBA" id="ARBA00022840"/>
    </source>
</evidence>
<evidence type="ECO:0000256" key="3">
    <source>
        <dbReference type="ARBA" id="ARBA00022723"/>
    </source>
</evidence>
<evidence type="ECO:0000256" key="6">
    <source>
        <dbReference type="ARBA" id="ARBA00022777"/>
    </source>
</evidence>
<keyword evidence="4" id="KW-0547">Nucleotide-binding</keyword>
<evidence type="ECO:0000256" key="7">
    <source>
        <dbReference type="ARBA" id="ARBA00022833"/>
    </source>
</evidence>
<dbReference type="FunFam" id="1.10.510.10:FF:000465">
    <property type="entry name" value="Non-specific serine/threonine protein kinase"/>
    <property type="match status" value="1"/>
</dbReference>
<keyword evidence="6 14" id="KW-0418">Kinase</keyword>
<evidence type="ECO:0000256" key="2">
    <source>
        <dbReference type="ARBA" id="ARBA00022679"/>
    </source>
</evidence>
<evidence type="ECO:0000259" key="12">
    <source>
        <dbReference type="PROSITE" id="PS50178"/>
    </source>
</evidence>
<dbReference type="PANTHER" id="PTHR24351">
    <property type="entry name" value="RIBOSOMAL PROTEIN S6 KINASE"/>
    <property type="match status" value="1"/>
</dbReference>
<evidence type="ECO:0000259" key="11">
    <source>
        <dbReference type="PROSITE" id="PS50011"/>
    </source>
</evidence>
<organism evidence="14 15">
    <name type="scientific">Plasmopara halstedii</name>
    <name type="common">Downy mildew of sunflower</name>
    <dbReference type="NCBI Taxonomy" id="4781"/>
    <lineage>
        <taxon>Eukaryota</taxon>
        <taxon>Sar</taxon>
        <taxon>Stramenopiles</taxon>
        <taxon>Oomycota</taxon>
        <taxon>Peronosporomycetes</taxon>
        <taxon>Peronosporales</taxon>
        <taxon>Peronosporaceae</taxon>
        <taxon>Plasmopara</taxon>
    </lineage>
</organism>
<dbReference type="SMART" id="SM00220">
    <property type="entry name" value="S_TKc"/>
    <property type="match status" value="1"/>
</dbReference>
<dbReference type="Gene3D" id="1.10.510.10">
    <property type="entry name" value="Transferase(Phosphotransferase) domain 1"/>
    <property type="match status" value="1"/>
</dbReference>
<sequence>MSNIRDAVRRKSVGLSFTTNFSIFSRSTSSTGEDDRSEHEGDDDIDESENSQHDRLRQNSTPRDDDADSSPSSTVISRNSYVEPPEPPLPPPGGLLEAATKNVQGKMQTLMETLHEVTTSHDDETIQCSVFQSRTALFSDRLAVFIGDSDGSPAGIWSARLCVRSGSEGGGIFKGSLGSMLPYVMKAKEDKLGIILFDDIFKDLNRSGEIDMRGAVQRFMTGWRNHVLTSRATHVFIVAYRDGGNLLLEALRSHMKEMQRHISGVVFLQSTHHISSDDSYTLRKMVAQWCLAYLSSPEGVQALKRMKSRETPLGCVVLSGGRADSDVDLLQTVVASVFASFKARWSGFRVKNVNSGMEKACYLCKGVFNMRRWRRHCRTCQNPCCEKCSTVENTRHEGQVRLCLTCRALPSLIHWSRPRAVRTGEKESVFSGSAKPGKMSVNDFELVTVIGRGACGKVLLVLKKDGADAGHLYAMKVLKKDWVMNKDLVTQTMAERRILQEANHPYIVQLKYAFQNQDKLYMVMEYYSGGSLRQVLRRRGRFSIKRARFYLGEILLAIAHLHASNILYRDLKLENIVITADGNVACTDFGLSKEEMDDNERTSSFVGTCEYLAPELIMKEGYGKAVDWWALGILAYEMIQGDSPFRHNVPTILFDKILKEEPEFSDRFTPEAEDLIMKLLTKDPQHRLGCGPDGVEEIKQHPFFSEIDWDKLLRSEMEVPRPPHRMEDVTDESHLSRAIAKMREAREEIMPDSPVSLPSSPSEQKHFDRFSYQGLGDWKPEMADMDFDEETGDFRQGTIHEDEEYLEEDYAEESGDGDGVPLSPGSTKKISMTSSKASPSKLNGSDTPPASSSAASASPRSPQSAGSPGSPPLASMSPCSPKYIANLKRSRQALGLTNQTLFARPFVVPDLDRDAIVISNSTSPTNIYFVMPEIVILPMLLHK</sequence>
<dbReference type="RefSeq" id="XP_024577802.1">
    <property type="nucleotide sequence ID" value="XM_024727201.1"/>
</dbReference>
<dbReference type="EMBL" id="CCYD01000553">
    <property type="protein sequence ID" value="CEG41433.1"/>
    <property type="molecule type" value="Genomic_DNA"/>
</dbReference>
<dbReference type="SUPFAM" id="SSF56112">
    <property type="entry name" value="Protein kinase-like (PK-like)"/>
    <property type="match status" value="1"/>
</dbReference>
<feature type="domain" description="FYVE-type" evidence="12">
    <location>
        <begin position="361"/>
        <end position="411"/>
    </location>
</feature>
<keyword evidence="7" id="KW-0862">Zinc</keyword>
<dbReference type="InterPro" id="IPR008271">
    <property type="entry name" value="Ser/Thr_kinase_AS"/>
</dbReference>
<protein>
    <submittedName>
        <fullName evidence="14">Agc protein kinase</fullName>
    </submittedName>
</protein>
<proteinExistence type="predicted"/>
<dbReference type="SUPFAM" id="SSF57903">
    <property type="entry name" value="FYVE/PHD zinc finger"/>
    <property type="match status" value="1"/>
</dbReference>
<dbReference type="Pfam" id="PF00069">
    <property type="entry name" value="Pkinase"/>
    <property type="match status" value="1"/>
</dbReference>
<evidence type="ECO:0000256" key="4">
    <source>
        <dbReference type="ARBA" id="ARBA00022741"/>
    </source>
</evidence>
<dbReference type="GO" id="GO:0005524">
    <property type="term" value="F:ATP binding"/>
    <property type="evidence" value="ECO:0007669"/>
    <property type="project" value="UniProtKB-KW"/>
</dbReference>
<feature type="compositionally biased region" description="Low complexity" evidence="10">
    <location>
        <begin position="844"/>
        <end position="877"/>
    </location>
</feature>
<dbReference type="PROSITE" id="PS50178">
    <property type="entry name" value="ZF_FYVE"/>
    <property type="match status" value="1"/>
</dbReference>
<dbReference type="FunFam" id="3.30.200.20:FF:000103">
    <property type="entry name" value="Protein kinase C"/>
    <property type="match status" value="1"/>
</dbReference>
<dbReference type="Gene3D" id="3.30.200.20">
    <property type="entry name" value="Phosphorylase Kinase, domain 1"/>
    <property type="match status" value="1"/>
</dbReference>
<keyword evidence="8" id="KW-0067">ATP-binding</keyword>
<dbReference type="OMA" id="KDWVMNK"/>
<dbReference type="CDD" id="cd00065">
    <property type="entry name" value="FYVE_like_SF"/>
    <property type="match status" value="1"/>
</dbReference>
<feature type="domain" description="AGC-kinase C-terminal" evidence="13">
    <location>
        <begin position="705"/>
        <end position="782"/>
    </location>
</feature>
<dbReference type="AlphaFoldDB" id="A0A0P1AKI4"/>
<keyword evidence="3" id="KW-0479">Metal-binding</keyword>
<feature type="compositionally biased region" description="Polar residues" evidence="10">
    <location>
        <begin position="824"/>
        <end position="843"/>
    </location>
</feature>
<evidence type="ECO:0000256" key="9">
    <source>
        <dbReference type="PROSITE-ProRule" id="PRU00091"/>
    </source>
</evidence>
<evidence type="ECO:0000256" key="1">
    <source>
        <dbReference type="ARBA" id="ARBA00022527"/>
    </source>
</evidence>
<feature type="region of interest" description="Disordered" evidence="10">
    <location>
        <begin position="19"/>
        <end position="97"/>
    </location>
</feature>
<dbReference type="PROSITE" id="PS00108">
    <property type="entry name" value="PROTEIN_KINASE_ST"/>
    <property type="match status" value="1"/>
</dbReference>
<dbReference type="InterPro" id="IPR011009">
    <property type="entry name" value="Kinase-like_dom_sf"/>
</dbReference>
<feature type="region of interest" description="Disordered" evidence="10">
    <location>
        <begin position="809"/>
        <end position="877"/>
    </location>
</feature>
<dbReference type="Gene3D" id="3.30.40.10">
    <property type="entry name" value="Zinc/RING finger domain, C3HC4 (zinc finger)"/>
    <property type="match status" value="1"/>
</dbReference>
<evidence type="ECO:0000256" key="5">
    <source>
        <dbReference type="ARBA" id="ARBA00022771"/>
    </source>
</evidence>
<dbReference type="CDD" id="cd05123">
    <property type="entry name" value="STKc_AGC"/>
    <property type="match status" value="1"/>
</dbReference>
<dbReference type="GO" id="GO:0004674">
    <property type="term" value="F:protein serine/threonine kinase activity"/>
    <property type="evidence" value="ECO:0007669"/>
    <property type="project" value="UniProtKB-KW"/>
</dbReference>
<keyword evidence="1" id="KW-0723">Serine/threonine-protein kinase</keyword>
<evidence type="ECO:0000259" key="13">
    <source>
        <dbReference type="PROSITE" id="PS51285"/>
    </source>
</evidence>
<dbReference type="GO" id="GO:0008270">
    <property type="term" value="F:zinc ion binding"/>
    <property type="evidence" value="ECO:0007669"/>
    <property type="project" value="UniProtKB-KW"/>
</dbReference>
<reference evidence="15" key="1">
    <citation type="submission" date="2014-09" db="EMBL/GenBank/DDBJ databases">
        <authorList>
            <person name="Sharma Rahul"/>
            <person name="Thines Marco"/>
        </authorList>
    </citation>
    <scope>NUCLEOTIDE SEQUENCE [LARGE SCALE GENOMIC DNA]</scope>
</reference>
<keyword evidence="5 9" id="KW-0863">Zinc-finger</keyword>
<dbReference type="InterPro" id="IPR045270">
    <property type="entry name" value="STKc_AGC"/>
</dbReference>
<keyword evidence="15" id="KW-1185">Reference proteome</keyword>
<dbReference type="InterPro" id="IPR017455">
    <property type="entry name" value="Znf_FYVE-rel"/>
</dbReference>
<keyword evidence="2" id="KW-0808">Transferase</keyword>
<feature type="compositionally biased region" description="Pro residues" evidence="10">
    <location>
        <begin position="84"/>
        <end position="93"/>
    </location>
</feature>
<name>A0A0P1AKI4_PLAHL</name>
<evidence type="ECO:0000313" key="14">
    <source>
        <dbReference type="EMBL" id="CEG41433.1"/>
    </source>
</evidence>
<dbReference type="GeneID" id="36406835"/>
<dbReference type="InterPro" id="IPR013083">
    <property type="entry name" value="Znf_RING/FYVE/PHD"/>
</dbReference>
<dbReference type="Proteomes" id="UP000054928">
    <property type="component" value="Unassembled WGS sequence"/>
</dbReference>
<feature type="compositionally biased region" description="Acidic residues" evidence="10">
    <location>
        <begin position="40"/>
        <end position="49"/>
    </location>
</feature>
<dbReference type="InterPro" id="IPR011011">
    <property type="entry name" value="Znf_FYVE_PHD"/>
</dbReference>
<evidence type="ECO:0000256" key="10">
    <source>
        <dbReference type="SAM" id="MobiDB-lite"/>
    </source>
</evidence>
<evidence type="ECO:0000313" key="15">
    <source>
        <dbReference type="Proteomes" id="UP000054928"/>
    </source>
</evidence>
<feature type="compositionally biased region" description="Polar residues" evidence="10">
    <location>
        <begin position="19"/>
        <end position="31"/>
    </location>
</feature>
<feature type="domain" description="Protein kinase" evidence="11">
    <location>
        <begin position="444"/>
        <end position="704"/>
    </location>
</feature>
<dbReference type="STRING" id="4781.A0A0P1AKI4"/>